<protein>
    <recommendedName>
        <fullName evidence="4">Beta-carotene 15,15'-monooxygenase</fullName>
    </recommendedName>
</protein>
<dbReference type="Proteomes" id="UP000272464">
    <property type="component" value="Unassembled WGS sequence"/>
</dbReference>
<dbReference type="AlphaFoldDB" id="A0A3S1D672"/>
<gene>
    <name evidence="2" type="ORF">EJP77_10310</name>
</gene>
<comment type="caution">
    <text evidence="2">The sequence shown here is derived from an EMBL/GenBank/DDBJ whole genome shotgun (WGS) entry which is preliminary data.</text>
</comment>
<keyword evidence="3" id="KW-1185">Reference proteome</keyword>
<dbReference type="OrthoDB" id="875405at2"/>
<evidence type="ECO:0000313" key="2">
    <source>
        <dbReference type="EMBL" id="RUT31770.1"/>
    </source>
</evidence>
<feature type="transmembrane region" description="Helical" evidence="1">
    <location>
        <begin position="217"/>
        <end position="235"/>
    </location>
</feature>
<keyword evidence="1" id="KW-0472">Membrane</keyword>
<evidence type="ECO:0000256" key="1">
    <source>
        <dbReference type="SAM" id="Phobius"/>
    </source>
</evidence>
<name>A0A3S1D672_9BACL</name>
<dbReference type="RefSeq" id="WP_127199150.1">
    <property type="nucleotide sequence ID" value="NZ_RZNX01000003.1"/>
</dbReference>
<feature type="transmembrane region" description="Helical" evidence="1">
    <location>
        <begin position="12"/>
        <end position="33"/>
    </location>
</feature>
<accession>A0A3S1D672</accession>
<sequence>MMSKLFRNNMSYFIGVSLFIILFDLVVVKSVLAKENDQLLSIGVTLDFVVVIPLLLYFLIYRQRNKKIIAVLPYALIGYIALALTLPHTSQGTLDIVKYTLIPMELTFLCYEIFKIYQIAINFRRNFTAGSHPIETLRRSLEAIFNSSKITSLLVHDASVFYYALLSWGKKPYLRNGTTSFSYHTKSSWLITILILSKVLLIEGACIHLLIMQWSHIAAWVLSLGNIYIIILFIADYRAMCLNPILVSQQDIRLQYGIQMSSYIDIDNIESVSVIKSGGLAQKDLKTSITPLIIEPNVLVRLKSKITVIHLFGKRQIVDQVYLFLDNPREFQEECQNLMEQQQNS</sequence>
<keyword evidence="1" id="KW-1133">Transmembrane helix</keyword>
<evidence type="ECO:0008006" key="4">
    <source>
        <dbReference type="Google" id="ProtNLM"/>
    </source>
</evidence>
<organism evidence="2 3">
    <name type="scientific">Paenibacillus zeisoli</name>
    <dbReference type="NCBI Taxonomy" id="2496267"/>
    <lineage>
        <taxon>Bacteria</taxon>
        <taxon>Bacillati</taxon>
        <taxon>Bacillota</taxon>
        <taxon>Bacilli</taxon>
        <taxon>Bacillales</taxon>
        <taxon>Paenibacillaceae</taxon>
        <taxon>Paenibacillus</taxon>
    </lineage>
</organism>
<evidence type="ECO:0000313" key="3">
    <source>
        <dbReference type="Proteomes" id="UP000272464"/>
    </source>
</evidence>
<reference evidence="2 3" key="1">
    <citation type="submission" date="2018-12" db="EMBL/GenBank/DDBJ databases">
        <authorList>
            <person name="Sun L."/>
            <person name="Chen Z."/>
        </authorList>
    </citation>
    <scope>NUCLEOTIDE SEQUENCE [LARGE SCALE GENOMIC DNA]</scope>
    <source>
        <strain evidence="2 3">3-5-3</strain>
    </source>
</reference>
<feature type="transmembrane region" description="Helical" evidence="1">
    <location>
        <begin position="68"/>
        <end position="86"/>
    </location>
</feature>
<dbReference type="EMBL" id="RZNX01000003">
    <property type="protein sequence ID" value="RUT31770.1"/>
    <property type="molecule type" value="Genomic_DNA"/>
</dbReference>
<keyword evidence="1" id="KW-0812">Transmembrane</keyword>
<feature type="transmembrane region" description="Helical" evidence="1">
    <location>
        <begin position="189"/>
        <end position="211"/>
    </location>
</feature>
<feature type="transmembrane region" description="Helical" evidence="1">
    <location>
        <begin position="39"/>
        <end position="61"/>
    </location>
</feature>
<proteinExistence type="predicted"/>